<organism evidence="2 3">
    <name type="scientific">Diaporthe vaccinii</name>
    <dbReference type="NCBI Taxonomy" id="105482"/>
    <lineage>
        <taxon>Eukaryota</taxon>
        <taxon>Fungi</taxon>
        <taxon>Dikarya</taxon>
        <taxon>Ascomycota</taxon>
        <taxon>Pezizomycotina</taxon>
        <taxon>Sordariomycetes</taxon>
        <taxon>Sordariomycetidae</taxon>
        <taxon>Diaporthales</taxon>
        <taxon>Diaporthaceae</taxon>
        <taxon>Diaporthe</taxon>
        <taxon>Diaporthe eres species complex</taxon>
    </lineage>
</organism>
<evidence type="ECO:0000256" key="1">
    <source>
        <dbReference type="SAM" id="SignalP"/>
    </source>
</evidence>
<dbReference type="Proteomes" id="UP001600888">
    <property type="component" value="Unassembled WGS sequence"/>
</dbReference>
<evidence type="ECO:0000313" key="3">
    <source>
        <dbReference type="Proteomes" id="UP001600888"/>
    </source>
</evidence>
<reference evidence="2 3" key="1">
    <citation type="submission" date="2024-03" db="EMBL/GenBank/DDBJ databases">
        <title>A high-quality draft genome sequence of Diaporthe vaccinii, a causative agent of upright dieback and viscid rot disease in cranberry plants.</title>
        <authorList>
            <person name="Sarrasin M."/>
            <person name="Lang B.F."/>
            <person name="Burger G."/>
        </authorList>
    </citation>
    <scope>NUCLEOTIDE SEQUENCE [LARGE SCALE GENOMIC DNA]</scope>
    <source>
        <strain evidence="2 3">IS7</strain>
    </source>
</reference>
<evidence type="ECO:0000313" key="2">
    <source>
        <dbReference type="EMBL" id="KAL2292370.1"/>
    </source>
</evidence>
<proteinExistence type="predicted"/>
<dbReference type="EMBL" id="JBAWTH010000003">
    <property type="protein sequence ID" value="KAL2292370.1"/>
    <property type="molecule type" value="Genomic_DNA"/>
</dbReference>
<name>A0ABR4FCF0_9PEZI</name>
<gene>
    <name evidence="2" type="ORF">FJTKL_09348</name>
</gene>
<feature type="chain" id="PRO_5045484015" evidence="1">
    <location>
        <begin position="21"/>
        <end position="157"/>
    </location>
</feature>
<sequence>MLPNGKSVLLAFLAGHYAQAAPINTHSKQVRAVIDSVKAQLKADNMADASTAVDEAAAALRADGITNDNIFDRLEHELVALTTEGGFSIDDIAKDTIQYVHAKGAVQKRDQEKTANDTAVPGTVSVVINHVVDHGVKHWKRGDCPDGSQADFCCVIM</sequence>
<keyword evidence="3" id="KW-1185">Reference proteome</keyword>
<feature type="signal peptide" evidence="1">
    <location>
        <begin position="1"/>
        <end position="20"/>
    </location>
</feature>
<comment type="caution">
    <text evidence="2">The sequence shown here is derived from an EMBL/GenBank/DDBJ whole genome shotgun (WGS) entry which is preliminary data.</text>
</comment>
<keyword evidence="1" id="KW-0732">Signal</keyword>
<accession>A0ABR4FCF0</accession>
<protein>
    <submittedName>
        <fullName evidence="2">Uncharacterized protein</fullName>
    </submittedName>
</protein>